<evidence type="ECO:0000256" key="3">
    <source>
        <dbReference type="ARBA" id="ARBA00022989"/>
    </source>
</evidence>
<evidence type="ECO:0000259" key="6">
    <source>
        <dbReference type="Pfam" id="PF12698"/>
    </source>
</evidence>
<evidence type="ECO:0000313" key="7">
    <source>
        <dbReference type="EMBL" id="GAA4063126.1"/>
    </source>
</evidence>
<evidence type="ECO:0000256" key="2">
    <source>
        <dbReference type="ARBA" id="ARBA00022692"/>
    </source>
</evidence>
<gene>
    <name evidence="7" type="ORF">GCM10022410_07330</name>
</gene>
<evidence type="ECO:0000313" key="8">
    <source>
        <dbReference type="Proteomes" id="UP001501734"/>
    </source>
</evidence>
<keyword evidence="2 5" id="KW-0812">Transmembrane</keyword>
<dbReference type="Pfam" id="PF12698">
    <property type="entry name" value="ABC2_membrane_3"/>
    <property type="match status" value="1"/>
</dbReference>
<accession>A0ABP7VAL7</accession>
<dbReference type="EMBL" id="BAABDL010000040">
    <property type="protein sequence ID" value="GAA4063126.1"/>
    <property type="molecule type" value="Genomic_DNA"/>
</dbReference>
<keyword evidence="3 5" id="KW-1133">Transmembrane helix</keyword>
<evidence type="ECO:0000256" key="5">
    <source>
        <dbReference type="SAM" id="Phobius"/>
    </source>
</evidence>
<keyword evidence="4 5" id="KW-0472">Membrane</keyword>
<feature type="transmembrane region" description="Helical" evidence="5">
    <location>
        <begin position="125"/>
        <end position="146"/>
    </location>
</feature>
<dbReference type="PANTHER" id="PTHR43027:SF1">
    <property type="entry name" value="DOXORUBICIN RESISTANCE ABC TRANSPORTER PERMEASE PROTEIN DRRC-RELATED"/>
    <property type="match status" value="1"/>
</dbReference>
<feature type="transmembrane region" description="Helical" evidence="5">
    <location>
        <begin position="88"/>
        <end position="113"/>
    </location>
</feature>
<proteinExistence type="predicted"/>
<dbReference type="PANTHER" id="PTHR43027">
    <property type="entry name" value="DOXORUBICIN RESISTANCE ABC TRANSPORTER PERMEASE PROTEIN DRRC-RELATED"/>
    <property type="match status" value="1"/>
</dbReference>
<reference evidence="8" key="1">
    <citation type="journal article" date="2019" name="Int. J. Syst. Evol. Microbiol.">
        <title>The Global Catalogue of Microorganisms (GCM) 10K type strain sequencing project: providing services to taxonomists for standard genome sequencing and annotation.</title>
        <authorList>
            <consortium name="The Broad Institute Genomics Platform"/>
            <consortium name="The Broad Institute Genome Sequencing Center for Infectious Disease"/>
            <person name="Wu L."/>
            <person name="Ma J."/>
        </authorList>
    </citation>
    <scope>NUCLEOTIDE SEQUENCE [LARGE SCALE GENOMIC DNA]</scope>
    <source>
        <strain evidence="8">JCM 17250</strain>
    </source>
</reference>
<feature type="transmembrane region" description="Helical" evidence="5">
    <location>
        <begin position="219"/>
        <end position="238"/>
    </location>
</feature>
<name>A0ABP7VAL7_9BACI</name>
<evidence type="ECO:0000256" key="1">
    <source>
        <dbReference type="ARBA" id="ARBA00004141"/>
    </source>
</evidence>
<sequence>MNNLGLELSMAFATEGEVVETTISEENFGVMNHFSSGKPVSAFQYYTIGMAVMFALYVASTISSNAFKEKESHVFARLMMTGERPLNYLLSKVISAVVLTLIQLTILFVASALFFQTFVDTSIEFWGSLAIISFVFSLVIGGLAAFMTAIAIQFNNDAISGFFSGGAVVIFAFLGGSLSPVEYFSPLMRELGNWTPNGAMMTAYLQLIQGFNLTEFLPMIYRVLFMAVLFISLAVVIFPKRRLM</sequence>
<protein>
    <recommendedName>
        <fullName evidence="6">ABC-2 type transporter transmembrane domain-containing protein</fullName>
    </recommendedName>
</protein>
<dbReference type="InterPro" id="IPR013525">
    <property type="entry name" value="ABC2_TM"/>
</dbReference>
<organism evidence="7 8">
    <name type="scientific">Amphibacillus indicireducens</name>
    <dbReference type="NCBI Taxonomy" id="1076330"/>
    <lineage>
        <taxon>Bacteria</taxon>
        <taxon>Bacillati</taxon>
        <taxon>Bacillota</taxon>
        <taxon>Bacilli</taxon>
        <taxon>Bacillales</taxon>
        <taxon>Bacillaceae</taxon>
        <taxon>Amphibacillus</taxon>
    </lineage>
</organism>
<comment type="caution">
    <text evidence="7">The sequence shown here is derived from an EMBL/GenBank/DDBJ whole genome shotgun (WGS) entry which is preliminary data.</text>
</comment>
<feature type="transmembrane region" description="Helical" evidence="5">
    <location>
        <begin position="43"/>
        <end position="67"/>
    </location>
</feature>
<evidence type="ECO:0000256" key="4">
    <source>
        <dbReference type="ARBA" id="ARBA00023136"/>
    </source>
</evidence>
<feature type="domain" description="ABC-2 type transporter transmembrane" evidence="6">
    <location>
        <begin position="22"/>
        <end position="235"/>
    </location>
</feature>
<dbReference type="InterPro" id="IPR052902">
    <property type="entry name" value="ABC-2_transporter"/>
</dbReference>
<dbReference type="Proteomes" id="UP001501734">
    <property type="component" value="Unassembled WGS sequence"/>
</dbReference>
<keyword evidence="8" id="KW-1185">Reference proteome</keyword>
<feature type="transmembrane region" description="Helical" evidence="5">
    <location>
        <begin position="158"/>
        <end position="178"/>
    </location>
</feature>
<comment type="subcellular location">
    <subcellularLocation>
        <location evidence="1">Membrane</location>
        <topology evidence="1">Multi-pass membrane protein</topology>
    </subcellularLocation>
</comment>